<evidence type="ECO:0000313" key="3">
    <source>
        <dbReference type="Proteomes" id="UP001386955"/>
    </source>
</evidence>
<gene>
    <name evidence="2" type="ORF">VNO78_38028</name>
</gene>
<dbReference type="EMBL" id="JAYMYS010000207">
    <property type="protein sequence ID" value="KAK7370179.1"/>
    <property type="molecule type" value="Genomic_DNA"/>
</dbReference>
<sequence length="91" mass="9881">MLAVMGFAAVPWWFPTGQGLFSSNAWYGAARLIEGAVKSPPCLRPSCLLEVGSLGHPFCFSFEDMHFLAATRTLCEHVVGLCWCFVLAVVG</sequence>
<evidence type="ECO:0000256" key="1">
    <source>
        <dbReference type="SAM" id="SignalP"/>
    </source>
</evidence>
<evidence type="ECO:0008006" key="4">
    <source>
        <dbReference type="Google" id="ProtNLM"/>
    </source>
</evidence>
<evidence type="ECO:0000313" key="2">
    <source>
        <dbReference type="EMBL" id="KAK7370179.1"/>
    </source>
</evidence>
<feature type="signal peptide" evidence="1">
    <location>
        <begin position="1"/>
        <end position="19"/>
    </location>
</feature>
<dbReference type="AlphaFoldDB" id="A0AAN9NGU3"/>
<organism evidence="2 3">
    <name type="scientific">Psophocarpus tetragonolobus</name>
    <name type="common">Winged bean</name>
    <name type="synonym">Dolichos tetragonolobus</name>
    <dbReference type="NCBI Taxonomy" id="3891"/>
    <lineage>
        <taxon>Eukaryota</taxon>
        <taxon>Viridiplantae</taxon>
        <taxon>Streptophyta</taxon>
        <taxon>Embryophyta</taxon>
        <taxon>Tracheophyta</taxon>
        <taxon>Spermatophyta</taxon>
        <taxon>Magnoliopsida</taxon>
        <taxon>eudicotyledons</taxon>
        <taxon>Gunneridae</taxon>
        <taxon>Pentapetalae</taxon>
        <taxon>rosids</taxon>
        <taxon>fabids</taxon>
        <taxon>Fabales</taxon>
        <taxon>Fabaceae</taxon>
        <taxon>Papilionoideae</taxon>
        <taxon>50 kb inversion clade</taxon>
        <taxon>NPAAA clade</taxon>
        <taxon>indigoferoid/millettioid clade</taxon>
        <taxon>Phaseoleae</taxon>
        <taxon>Psophocarpus</taxon>
    </lineage>
</organism>
<reference evidence="2 3" key="1">
    <citation type="submission" date="2024-01" db="EMBL/GenBank/DDBJ databases">
        <title>The genomes of 5 underutilized Papilionoideae crops provide insights into root nodulation and disease resistanc.</title>
        <authorList>
            <person name="Jiang F."/>
        </authorList>
    </citation>
    <scope>NUCLEOTIDE SEQUENCE [LARGE SCALE GENOMIC DNA]</scope>
    <source>
        <strain evidence="2">DUOXIRENSHENG_FW03</strain>
        <tissue evidence="2">Leaves</tissue>
    </source>
</reference>
<proteinExistence type="predicted"/>
<feature type="chain" id="PRO_5042927013" description="Secreted protein" evidence="1">
    <location>
        <begin position="20"/>
        <end position="91"/>
    </location>
</feature>
<keyword evidence="3" id="KW-1185">Reference proteome</keyword>
<comment type="caution">
    <text evidence="2">The sequence shown here is derived from an EMBL/GenBank/DDBJ whole genome shotgun (WGS) entry which is preliminary data.</text>
</comment>
<keyword evidence="1" id="KW-0732">Signal</keyword>
<dbReference type="Proteomes" id="UP001386955">
    <property type="component" value="Unassembled WGS sequence"/>
</dbReference>
<protein>
    <recommendedName>
        <fullName evidence="4">Secreted protein</fullName>
    </recommendedName>
</protein>
<accession>A0AAN9NGU3</accession>
<name>A0AAN9NGU3_PSOTE</name>